<comment type="similarity">
    <text evidence="2">In the N-terminal section; belongs to the phytochrome family.</text>
</comment>
<reference evidence="13 14" key="1">
    <citation type="submission" date="2019-05" db="EMBL/GenBank/DDBJ databases">
        <authorList>
            <consortium name="Pathogen Informatics"/>
        </authorList>
    </citation>
    <scope>NUCLEOTIDE SEQUENCE [LARGE SCALE GENOMIC DNA]</scope>
    <source>
        <strain evidence="13 14">NCTC11429</strain>
    </source>
</reference>
<dbReference type="InterPro" id="IPR013515">
    <property type="entry name" value="Phytochrome_cen-reg"/>
</dbReference>
<dbReference type="InterPro" id="IPR050351">
    <property type="entry name" value="BphY/WalK/GraS-like"/>
</dbReference>
<dbReference type="InterPro" id="IPR036097">
    <property type="entry name" value="HisK_dim/P_sf"/>
</dbReference>
<dbReference type="InterPro" id="IPR003018">
    <property type="entry name" value="GAF"/>
</dbReference>
<evidence type="ECO:0000256" key="7">
    <source>
        <dbReference type="ARBA" id="ARBA00022777"/>
    </source>
</evidence>
<dbReference type="STRING" id="1123265.GCA_000686625_00565"/>
<organism evidence="13 14">
    <name type="scientific">Sphingobacterium thalpophilum</name>
    <dbReference type="NCBI Taxonomy" id="259"/>
    <lineage>
        <taxon>Bacteria</taxon>
        <taxon>Pseudomonadati</taxon>
        <taxon>Bacteroidota</taxon>
        <taxon>Sphingobacteriia</taxon>
        <taxon>Sphingobacteriales</taxon>
        <taxon>Sphingobacteriaceae</taxon>
        <taxon>Sphingobacterium</taxon>
    </lineage>
</organism>
<dbReference type="InterPro" id="IPR035965">
    <property type="entry name" value="PAS-like_dom_sf"/>
</dbReference>
<dbReference type="Gene3D" id="1.10.287.130">
    <property type="match status" value="1"/>
</dbReference>
<dbReference type="SUPFAM" id="SSF55874">
    <property type="entry name" value="ATPase domain of HSP90 chaperone/DNA topoisomerase II/histidine kinase"/>
    <property type="match status" value="1"/>
</dbReference>
<evidence type="ECO:0000256" key="8">
    <source>
        <dbReference type="ARBA" id="ARBA00022991"/>
    </source>
</evidence>
<evidence type="ECO:0000313" key="13">
    <source>
        <dbReference type="EMBL" id="VTR55086.1"/>
    </source>
</evidence>
<dbReference type="PROSITE" id="PS50109">
    <property type="entry name" value="HIS_KIN"/>
    <property type="match status" value="1"/>
</dbReference>
<dbReference type="GO" id="GO:0000156">
    <property type="term" value="F:phosphorelay response regulator activity"/>
    <property type="evidence" value="ECO:0007669"/>
    <property type="project" value="TreeGrafter"/>
</dbReference>
<keyword evidence="5" id="KW-0716">Sensory transduction</keyword>
<dbReference type="EC" id="2.7.13.3" evidence="3"/>
<dbReference type="InterPro" id="IPR029016">
    <property type="entry name" value="GAF-like_dom_sf"/>
</dbReference>
<keyword evidence="15" id="KW-1185">Reference proteome</keyword>
<reference evidence="12 15" key="2">
    <citation type="submission" date="2024-06" db="EMBL/GenBank/DDBJ databases">
        <title>Soil Sphingobacterium thalpophilum.</title>
        <authorList>
            <person name="Yang J."/>
            <person name="Li J."/>
        </authorList>
    </citation>
    <scope>NUCLEOTIDE SEQUENCE [LARGE SCALE GENOMIC DNA]</scope>
    <source>
        <strain evidence="12 15">22g91tb</strain>
    </source>
</reference>
<dbReference type="InterPro" id="IPR005467">
    <property type="entry name" value="His_kinase_dom"/>
</dbReference>
<feature type="domain" description="Histidine kinase" evidence="11">
    <location>
        <begin position="512"/>
        <end position="724"/>
    </location>
</feature>
<dbReference type="GO" id="GO:0007234">
    <property type="term" value="P:osmosensory signaling via phosphorelay pathway"/>
    <property type="evidence" value="ECO:0007669"/>
    <property type="project" value="TreeGrafter"/>
</dbReference>
<dbReference type="GO" id="GO:0000155">
    <property type="term" value="F:phosphorelay sensor kinase activity"/>
    <property type="evidence" value="ECO:0007669"/>
    <property type="project" value="InterPro"/>
</dbReference>
<dbReference type="Pfam" id="PF00512">
    <property type="entry name" value="HisKA"/>
    <property type="match status" value="1"/>
</dbReference>
<dbReference type="GO" id="GO:0030295">
    <property type="term" value="F:protein kinase activator activity"/>
    <property type="evidence" value="ECO:0007669"/>
    <property type="project" value="TreeGrafter"/>
</dbReference>
<dbReference type="EMBL" id="JBEOQB010000002">
    <property type="protein sequence ID" value="MEZ0451610.1"/>
    <property type="molecule type" value="Genomic_DNA"/>
</dbReference>
<evidence type="ECO:0000256" key="4">
    <source>
        <dbReference type="ARBA" id="ARBA00022543"/>
    </source>
</evidence>
<dbReference type="PROSITE" id="PS50046">
    <property type="entry name" value="PHYTOCHROME_2"/>
    <property type="match status" value="1"/>
</dbReference>
<evidence type="ECO:0000256" key="1">
    <source>
        <dbReference type="ARBA" id="ARBA00000085"/>
    </source>
</evidence>
<dbReference type="EMBL" id="LR590484">
    <property type="protein sequence ID" value="VTR55086.1"/>
    <property type="molecule type" value="Genomic_DNA"/>
</dbReference>
<keyword evidence="8" id="KW-0157">Chromophore</keyword>
<evidence type="ECO:0000256" key="6">
    <source>
        <dbReference type="ARBA" id="ARBA00022679"/>
    </source>
</evidence>
<dbReference type="GO" id="GO:0009881">
    <property type="term" value="F:photoreceptor activity"/>
    <property type="evidence" value="ECO:0007669"/>
    <property type="project" value="UniProtKB-KW"/>
</dbReference>
<evidence type="ECO:0000313" key="14">
    <source>
        <dbReference type="Proteomes" id="UP000308196"/>
    </source>
</evidence>
<evidence type="ECO:0000313" key="12">
    <source>
        <dbReference type="EMBL" id="MEZ0451610.1"/>
    </source>
</evidence>
<dbReference type="Pfam" id="PF02518">
    <property type="entry name" value="HATPase_c"/>
    <property type="match status" value="1"/>
</dbReference>
<evidence type="ECO:0000313" key="15">
    <source>
        <dbReference type="Proteomes" id="UP001566204"/>
    </source>
</evidence>
<dbReference type="InterPro" id="IPR016132">
    <property type="entry name" value="Phyto_chromo_attachment"/>
</dbReference>
<evidence type="ECO:0000256" key="9">
    <source>
        <dbReference type="ARBA" id="ARBA00023170"/>
    </source>
</evidence>
<keyword evidence="4" id="KW-0600">Photoreceptor protein</keyword>
<keyword evidence="7" id="KW-0418">Kinase</keyword>
<dbReference type="Gene3D" id="3.30.450.40">
    <property type="match status" value="1"/>
</dbReference>
<evidence type="ECO:0000259" key="10">
    <source>
        <dbReference type="PROSITE" id="PS50046"/>
    </source>
</evidence>
<dbReference type="GeneID" id="78465766"/>
<dbReference type="CDD" id="cd00075">
    <property type="entry name" value="HATPase"/>
    <property type="match status" value="1"/>
</dbReference>
<dbReference type="SMART" id="SM00388">
    <property type="entry name" value="HisKA"/>
    <property type="match status" value="1"/>
</dbReference>
<dbReference type="InterPro" id="IPR001294">
    <property type="entry name" value="Phytochrome"/>
</dbReference>
<dbReference type="SUPFAM" id="SSF55785">
    <property type="entry name" value="PYP-like sensor domain (PAS domain)"/>
    <property type="match status" value="1"/>
</dbReference>
<dbReference type="Gene3D" id="3.30.450.270">
    <property type="match status" value="1"/>
</dbReference>
<keyword evidence="9" id="KW-0675">Receptor</keyword>
<dbReference type="Pfam" id="PF08446">
    <property type="entry name" value="PAS_2"/>
    <property type="match status" value="1"/>
</dbReference>
<proteinExistence type="inferred from homology"/>
<dbReference type="Pfam" id="PF01590">
    <property type="entry name" value="GAF"/>
    <property type="match status" value="1"/>
</dbReference>
<gene>
    <name evidence="13" type="primary">cph1_3</name>
    <name evidence="12" type="ORF">ABTW24_08395</name>
    <name evidence="13" type="ORF">NCTC11429_05227</name>
</gene>
<comment type="catalytic activity">
    <reaction evidence="1">
        <text>ATP + protein L-histidine = ADP + protein N-phospho-L-histidine.</text>
        <dbReference type="EC" id="2.7.13.3"/>
    </reaction>
</comment>
<keyword evidence="12" id="KW-0547">Nucleotide-binding</keyword>
<dbReference type="PANTHER" id="PTHR42878:SF15">
    <property type="entry name" value="BACTERIOPHYTOCHROME"/>
    <property type="match status" value="1"/>
</dbReference>
<dbReference type="AlphaFoldDB" id="A0A4U9W8C4"/>
<dbReference type="GO" id="GO:0009584">
    <property type="term" value="P:detection of visible light"/>
    <property type="evidence" value="ECO:0007669"/>
    <property type="project" value="InterPro"/>
</dbReference>
<dbReference type="GO" id="GO:0005524">
    <property type="term" value="F:ATP binding"/>
    <property type="evidence" value="ECO:0007669"/>
    <property type="project" value="UniProtKB-KW"/>
</dbReference>
<dbReference type="InterPro" id="IPR036890">
    <property type="entry name" value="HATPase_C_sf"/>
</dbReference>
<evidence type="ECO:0000259" key="11">
    <source>
        <dbReference type="PROSITE" id="PS50109"/>
    </source>
</evidence>
<accession>A0A4U9W8C4</accession>
<dbReference type="SUPFAM" id="SSF47384">
    <property type="entry name" value="Homodimeric domain of signal transducing histidine kinase"/>
    <property type="match status" value="1"/>
</dbReference>
<evidence type="ECO:0000256" key="5">
    <source>
        <dbReference type="ARBA" id="ARBA00022606"/>
    </source>
</evidence>
<protein>
    <recommendedName>
        <fullName evidence="3">histidine kinase</fullName>
        <ecNumber evidence="3">2.7.13.3</ecNumber>
    </recommendedName>
</protein>
<name>A0A4U9W8C4_9SPHI</name>
<dbReference type="InterPro" id="IPR013654">
    <property type="entry name" value="PAS_2"/>
</dbReference>
<dbReference type="Proteomes" id="UP000308196">
    <property type="component" value="Chromosome"/>
</dbReference>
<dbReference type="Pfam" id="PF00360">
    <property type="entry name" value="PHY"/>
    <property type="match status" value="1"/>
</dbReference>
<dbReference type="PANTHER" id="PTHR42878">
    <property type="entry name" value="TWO-COMPONENT HISTIDINE KINASE"/>
    <property type="match status" value="1"/>
</dbReference>
<evidence type="ECO:0000256" key="3">
    <source>
        <dbReference type="ARBA" id="ARBA00012438"/>
    </source>
</evidence>
<dbReference type="InterPro" id="IPR043150">
    <property type="entry name" value="Phytochrome_PHY_sf"/>
</dbReference>
<feature type="domain" description="Phytochrome chromophore attachment site" evidence="10">
    <location>
        <begin position="140"/>
        <end position="287"/>
    </location>
</feature>
<dbReference type="Gene3D" id="3.30.450.20">
    <property type="entry name" value="PAS domain"/>
    <property type="match status" value="1"/>
</dbReference>
<dbReference type="SMART" id="SM00387">
    <property type="entry name" value="HATPase_c"/>
    <property type="match status" value="1"/>
</dbReference>
<dbReference type="InterPro" id="IPR003661">
    <property type="entry name" value="HisK_dim/P_dom"/>
</dbReference>
<dbReference type="Gene3D" id="3.30.565.10">
    <property type="entry name" value="Histidine kinase-like ATPase, C-terminal domain"/>
    <property type="match status" value="1"/>
</dbReference>
<dbReference type="CDD" id="cd00082">
    <property type="entry name" value="HisKA"/>
    <property type="match status" value="1"/>
</dbReference>
<evidence type="ECO:0000256" key="2">
    <source>
        <dbReference type="ARBA" id="ARBA00006402"/>
    </source>
</evidence>
<dbReference type="RefSeq" id="WP_028068664.1">
    <property type="nucleotide sequence ID" value="NZ_CP141191.1"/>
</dbReference>
<dbReference type="KEGG" id="stha:NCTC11429_05227"/>
<keyword evidence="12" id="KW-0067">ATP-binding</keyword>
<dbReference type="InterPro" id="IPR003594">
    <property type="entry name" value="HATPase_dom"/>
</dbReference>
<dbReference type="Proteomes" id="UP001566204">
    <property type="component" value="Unassembled WGS sequence"/>
</dbReference>
<keyword evidence="6 13" id="KW-0808">Transferase</keyword>
<dbReference type="SUPFAM" id="SSF55781">
    <property type="entry name" value="GAF domain-like"/>
    <property type="match status" value="2"/>
</dbReference>
<sequence>MRQLECDQEKIHLCGKIQFFGFLFVFDETGCIAYSQNVTTILPYSVTEILGTKISQVLSALAVDVKWDLAGITEQAKPDKGHQFVERVRIHGQTYDLSLYLYDHRWYLELEASNPKSLIAHPLVYYATYLEERPAAVWLSLAELIRQIIRFDRVMVYQFEEDKSGRVVAEAKAEDMSSLLGYRYPEFDIPAQARALYSKVLARHVTDTEEKTIPIQGVQAKDLDLSCCSIRALSPAHMQYLRNAGVRASASFSILVEGKLWGLVTCQNREPAHVDLAQRDLCLLLTKYAVNFYLSEFQKDHLVKQTVMGVMERELKSQLLVDSNSLAVFERFAPQILELCHADGLMMKHDRGQYTLGMVPNNAMLEEIDRLADQQDGDLFCSSELVYQHVNDSNTENMFPGVVRITILPSNNWNIYLFRKEHVYEEVWAGKPEKIYAEDSETDRFPSPRKSFDAWRQLMKGKSVQWKKAELSFMEKIVQIMQQAMAQRGGEIEQLNKELVRSNNALDTFGYTLTHDLKNPLSSIKLAAQMMQIKRDLSMEMLQKLATNIMDATELISEMLDKVYQLTKSTHVDFKIELIDPRAKILGIVDSCRKQYEVADLDFKLGEIHPIQGERTLLYQLFLNLIGNAIKYSAKKDRPCVEVYSRKKDHSVCYYIKDNGIGMGDDRKHIFDIFKRLDNSTGFEGSGIGLSIVKRIADRLGATLTVESELHVGTVFCVEFLNVAEG</sequence>
<dbReference type="PRINTS" id="PR01033">
    <property type="entry name" value="PHYTOCHROME"/>
</dbReference>
<dbReference type="GO" id="GO:0006355">
    <property type="term" value="P:regulation of DNA-templated transcription"/>
    <property type="evidence" value="ECO:0007669"/>
    <property type="project" value="InterPro"/>
</dbReference>